<feature type="compositionally biased region" description="Pro residues" evidence="2">
    <location>
        <begin position="212"/>
        <end position="231"/>
    </location>
</feature>
<feature type="coiled-coil region" evidence="1">
    <location>
        <begin position="135"/>
        <end position="178"/>
    </location>
</feature>
<evidence type="ECO:0000313" key="5">
    <source>
        <dbReference type="Proteomes" id="UP001168098"/>
    </source>
</evidence>
<feature type="region of interest" description="Disordered" evidence="2">
    <location>
        <begin position="361"/>
        <end position="380"/>
    </location>
</feature>
<sequence>MNPSKFMDKQITELSPSTIHDFPYFSDLHEEEDEEDHLFPSSNFLPIRPLPNSSSMDRIDSAEAAHEKVGTSYDGALISVVDKKMKEHTDSFLHVVDALITRLSQLESRTRNIESYVDELKASAEYNHGRTNEKLRQLENTLREVQGGIHDLRDKQEIVEAQLQLAKLQVSKGKLQAENQISATQAQIVQGISSTAPQQTHQPLLVPVSCQQPPPALLSNASPPPPPPPPASAAVQLPTQVPQTQISFSHPGSYYLPHPPATGTTHQQCQIPPAPQLQLPPSVSHQPYQPAPQLQPSQLLQLPHVPPHLSAVNPQVPPSGHPLKEIPYMSSQSYPPSFHQPPFRPPSSVPSTQQFFKGSTLKMHEEPPSRPNSEFPTGYGTPPAYAHLSDFYARSGSNTYSNDSTMKPLQFSPLASVPSGGTSYTQLPTAQILPHALPTASSVGGGSGPSVTGNRISSDDVVDKVAAMGFRRDLVRATVRKLTENGQSADLNVVLDKVMNDGEDQAQTVWYTR</sequence>
<evidence type="ECO:0000313" key="4">
    <source>
        <dbReference type="EMBL" id="KAJ9677841.1"/>
    </source>
</evidence>
<dbReference type="EMBL" id="JARBHA010000017">
    <property type="protein sequence ID" value="KAJ9677841.1"/>
    <property type="molecule type" value="Genomic_DNA"/>
</dbReference>
<protein>
    <recommendedName>
        <fullName evidence="3">DUF1421 domain-containing protein</fullName>
    </recommendedName>
</protein>
<evidence type="ECO:0000256" key="1">
    <source>
        <dbReference type="SAM" id="Coils"/>
    </source>
</evidence>
<dbReference type="Proteomes" id="UP001168098">
    <property type="component" value="Unassembled WGS sequence"/>
</dbReference>
<dbReference type="AlphaFoldDB" id="A0AA38YW82"/>
<evidence type="ECO:0000259" key="3">
    <source>
        <dbReference type="Pfam" id="PF07223"/>
    </source>
</evidence>
<evidence type="ECO:0000256" key="2">
    <source>
        <dbReference type="SAM" id="MobiDB-lite"/>
    </source>
</evidence>
<dbReference type="Pfam" id="PF07223">
    <property type="entry name" value="DUF1421"/>
    <property type="match status" value="1"/>
</dbReference>
<organism evidence="4 5">
    <name type="scientific">Vitis rotundifolia</name>
    <name type="common">Muscadine grape</name>
    <dbReference type="NCBI Taxonomy" id="103349"/>
    <lineage>
        <taxon>Eukaryota</taxon>
        <taxon>Viridiplantae</taxon>
        <taxon>Streptophyta</taxon>
        <taxon>Embryophyta</taxon>
        <taxon>Tracheophyta</taxon>
        <taxon>Spermatophyta</taxon>
        <taxon>Magnoliopsida</taxon>
        <taxon>eudicotyledons</taxon>
        <taxon>Gunneridae</taxon>
        <taxon>Pentapetalae</taxon>
        <taxon>rosids</taxon>
        <taxon>Vitales</taxon>
        <taxon>Vitaceae</taxon>
        <taxon>Viteae</taxon>
        <taxon>Vitis</taxon>
    </lineage>
</organism>
<dbReference type="InterPro" id="IPR010820">
    <property type="entry name" value="DUF1421"/>
</dbReference>
<keyword evidence="1" id="KW-0175">Coiled coil</keyword>
<feature type="region of interest" description="Disordered" evidence="2">
    <location>
        <begin position="260"/>
        <end position="292"/>
    </location>
</feature>
<feature type="region of interest" description="Disordered" evidence="2">
    <location>
        <begin position="305"/>
        <end position="354"/>
    </location>
</feature>
<dbReference type="PANTHER" id="PTHR31805:SF14">
    <property type="entry name" value="RECEPTOR-LIKE KINASE, PUTATIVE (DUF1421)-RELATED"/>
    <property type="match status" value="1"/>
</dbReference>
<reference evidence="4 5" key="1">
    <citation type="journal article" date="2023" name="BMC Biotechnol.">
        <title>Vitis rotundifolia cv Carlos genome sequencing.</title>
        <authorList>
            <person name="Huff M."/>
            <person name="Hulse-Kemp A."/>
            <person name="Scheffler B."/>
            <person name="Youngblood R."/>
            <person name="Simpson S."/>
            <person name="Babiker E."/>
            <person name="Staton M."/>
        </authorList>
    </citation>
    <scope>NUCLEOTIDE SEQUENCE [LARGE SCALE GENOMIC DNA]</scope>
    <source>
        <tissue evidence="4">Leaf</tissue>
    </source>
</reference>
<feature type="compositionally biased region" description="Low complexity" evidence="2">
    <location>
        <begin position="267"/>
        <end position="292"/>
    </location>
</feature>
<feature type="domain" description="DUF1421" evidence="3">
    <location>
        <begin position="459"/>
        <end position="501"/>
    </location>
</feature>
<accession>A0AA38YW82</accession>
<name>A0AA38YW82_VITRO</name>
<keyword evidence="5" id="KW-1185">Reference proteome</keyword>
<gene>
    <name evidence="4" type="ORF">PVL29_022678</name>
</gene>
<dbReference type="PANTHER" id="PTHR31805">
    <property type="entry name" value="RECEPTOR-LIKE KINASE, PUTATIVE (DUF1421)-RELATED"/>
    <property type="match status" value="1"/>
</dbReference>
<proteinExistence type="predicted"/>
<feature type="compositionally biased region" description="Pro residues" evidence="2">
    <location>
        <begin position="338"/>
        <end position="348"/>
    </location>
</feature>
<comment type="caution">
    <text evidence="4">The sequence shown here is derived from an EMBL/GenBank/DDBJ whole genome shotgun (WGS) entry which is preliminary data.</text>
</comment>
<feature type="region of interest" description="Disordered" evidence="2">
    <location>
        <begin position="206"/>
        <end position="236"/>
    </location>
</feature>